<dbReference type="OrthoDB" id="166110at2"/>
<dbReference type="RefSeq" id="WP_013560124.1">
    <property type="nucleotide sequence ID" value="NC_014960.1"/>
</dbReference>
<dbReference type="SUPFAM" id="SSF54285">
    <property type="entry name" value="MoaD/ThiS"/>
    <property type="match status" value="1"/>
</dbReference>
<dbReference type="eggNOG" id="COG1977">
    <property type="taxonomic scope" value="Bacteria"/>
</dbReference>
<dbReference type="InParanoid" id="E8N5N2"/>
<sequence>MQVKVKLYATLVRYVEGVRAGQPISVNLPDGATIRDVLTILKIPEEEVKVAFVAGRACSWDTRLKDGDEVGIFSPIGGGAL</sequence>
<dbReference type="EMBL" id="AP012029">
    <property type="protein sequence ID" value="BAJ63746.1"/>
    <property type="molecule type" value="Genomic_DNA"/>
</dbReference>
<dbReference type="Proteomes" id="UP000008922">
    <property type="component" value="Chromosome"/>
</dbReference>
<accession>E8N5N2</accession>
<dbReference type="InterPro" id="IPR016155">
    <property type="entry name" value="Mopterin_synth/thiamin_S_b"/>
</dbReference>
<proteinExistence type="predicted"/>
<name>E8N5N2_ANATU</name>
<protein>
    <recommendedName>
        <fullName evidence="3">MoaD/ThiS family protein</fullName>
    </recommendedName>
</protein>
<dbReference type="InterPro" id="IPR012675">
    <property type="entry name" value="Beta-grasp_dom_sf"/>
</dbReference>
<organism evidence="1 2">
    <name type="scientific">Anaerolinea thermophila (strain DSM 14523 / JCM 11388 / NBRC 100420 / UNI-1)</name>
    <dbReference type="NCBI Taxonomy" id="926569"/>
    <lineage>
        <taxon>Bacteria</taxon>
        <taxon>Bacillati</taxon>
        <taxon>Chloroflexota</taxon>
        <taxon>Anaerolineae</taxon>
        <taxon>Anaerolineales</taxon>
        <taxon>Anaerolineaceae</taxon>
        <taxon>Anaerolinea</taxon>
    </lineage>
</organism>
<evidence type="ECO:0000313" key="2">
    <source>
        <dbReference type="Proteomes" id="UP000008922"/>
    </source>
</evidence>
<reference evidence="1 2" key="1">
    <citation type="submission" date="2010-12" db="EMBL/GenBank/DDBJ databases">
        <title>Whole genome sequence of Anaerolinea thermophila UNI-1.</title>
        <authorList>
            <person name="Narita-Yamada S."/>
            <person name="Kishi E."/>
            <person name="Watanabe Y."/>
            <person name="Takasaki K."/>
            <person name="Ankai A."/>
            <person name="Oguchi A."/>
            <person name="Fukui S."/>
            <person name="Takahashi M."/>
            <person name="Yashiro I."/>
            <person name="Hosoyama A."/>
            <person name="Sekiguchi Y."/>
            <person name="Hanada S."/>
            <person name="Fujita N."/>
        </authorList>
    </citation>
    <scope>NUCLEOTIDE SEQUENCE [LARGE SCALE GENOMIC DNA]</scope>
    <source>
        <strain evidence="2">DSM 14523 / JCM 11388 / NBRC 100420 / UNI-1</strain>
    </source>
</reference>
<evidence type="ECO:0000313" key="1">
    <source>
        <dbReference type="EMBL" id="BAJ63746.1"/>
    </source>
</evidence>
<dbReference type="Pfam" id="PF02597">
    <property type="entry name" value="ThiS"/>
    <property type="match status" value="1"/>
</dbReference>
<dbReference type="AlphaFoldDB" id="E8N5N2"/>
<dbReference type="KEGG" id="atm:ANT_17200"/>
<gene>
    <name evidence="1" type="ordered locus">ANT_17200</name>
</gene>
<dbReference type="STRING" id="926569.ANT_17200"/>
<keyword evidence="2" id="KW-1185">Reference proteome</keyword>
<dbReference type="Gene3D" id="3.10.20.30">
    <property type="match status" value="1"/>
</dbReference>
<dbReference type="InterPro" id="IPR003749">
    <property type="entry name" value="ThiS/MoaD-like"/>
</dbReference>
<dbReference type="HOGENOM" id="CLU_114601_5_2_0"/>
<evidence type="ECO:0008006" key="3">
    <source>
        <dbReference type="Google" id="ProtNLM"/>
    </source>
</evidence>